<organism evidence="5 6">
    <name type="scientific">Dethiobacter alkaliphilus AHT 1</name>
    <dbReference type="NCBI Taxonomy" id="555088"/>
    <lineage>
        <taxon>Bacteria</taxon>
        <taxon>Bacillati</taxon>
        <taxon>Bacillota</taxon>
        <taxon>Dethiobacteria</taxon>
        <taxon>Dethiobacterales</taxon>
        <taxon>Dethiobacteraceae</taxon>
        <taxon>Dethiobacter</taxon>
    </lineage>
</organism>
<dbReference type="InterPro" id="IPR003439">
    <property type="entry name" value="ABC_transporter-like_ATP-bd"/>
</dbReference>
<comment type="caution">
    <text evidence="5">The sequence shown here is derived from an EMBL/GenBank/DDBJ whole genome shotgun (WGS) entry which is preliminary data.</text>
</comment>
<dbReference type="InterPro" id="IPR003593">
    <property type="entry name" value="AAA+_ATPase"/>
</dbReference>
<evidence type="ECO:0000256" key="1">
    <source>
        <dbReference type="ARBA" id="ARBA00022448"/>
    </source>
</evidence>
<dbReference type="Gene3D" id="3.40.50.300">
    <property type="entry name" value="P-loop containing nucleotide triphosphate hydrolases"/>
    <property type="match status" value="1"/>
</dbReference>
<feature type="domain" description="ABC transporter" evidence="4">
    <location>
        <begin position="2"/>
        <end position="234"/>
    </location>
</feature>
<dbReference type="Pfam" id="PF00005">
    <property type="entry name" value="ABC_tran"/>
    <property type="match status" value="1"/>
</dbReference>
<evidence type="ECO:0000256" key="2">
    <source>
        <dbReference type="ARBA" id="ARBA00022741"/>
    </source>
</evidence>
<dbReference type="PANTHER" id="PTHR42939">
    <property type="entry name" value="ABC TRANSPORTER ATP-BINDING PROTEIN ALBC-RELATED"/>
    <property type="match status" value="1"/>
</dbReference>
<evidence type="ECO:0000259" key="4">
    <source>
        <dbReference type="PROSITE" id="PS50893"/>
    </source>
</evidence>
<proteinExistence type="predicted"/>
<accession>C0GFQ4</accession>
<dbReference type="RefSeq" id="WP_008515960.1">
    <property type="nucleotide sequence ID" value="NZ_ACJM01000005.1"/>
</dbReference>
<dbReference type="OrthoDB" id="9775135at2"/>
<dbReference type="GO" id="GO:0005524">
    <property type="term" value="F:ATP binding"/>
    <property type="evidence" value="ECO:0007669"/>
    <property type="project" value="UniProtKB-KW"/>
</dbReference>
<evidence type="ECO:0000313" key="5">
    <source>
        <dbReference type="EMBL" id="EEG78014.1"/>
    </source>
</evidence>
<dbReference type="PROSITE" id="PS50893">
    <property type="entry name" value="ABC_TRANSPORTER_2"/>
    <property type="match status" value="1"/>
</dbReference>
<dbReference type="EMBL" id="ACJM01000005">
    <property type="protein sequence ID" value="EEG78014.1"/>
    <property type="molecule type" value="Genomic_DNA"/>
</dbReference>
<dbReference type="SMART" id="SM00382">
    <property type="entry name" value="AAA"/>
    <property type="match status" value="1"/>
</dbReference>
<protein>
    <submittedName>
        <fullName evidence="5">ABC transporter related protein</fullName>
    </submittedName>
</protein>
<dbReference type="GO" id="GO:0016887">
    <property type="term" value="F:ATP hydrolysis activity"/>
    <property type="evidence" value="ECO:0007669"/>
    <property type="project" value="InterPro"/>
</dbReference>
<keyword evidence="2" id="KW-0547">Nucleotide-binding</keyword>
<dbReference type="SUPFAM" id="SSF52540">
    <property type="entry name" value="P-loop containing nucleoside triphosphate hydrolases"/>
    <property type="match status" value="1"/>
</dbReference>
<evidence type="ECO:0000313" key="6">
    <source>
        <dbReference type="Proteomes" id="UP000006443"/>
    </source>
</evidence>
<evidence type="ECO:0000256" key="3">
    <source>
        <dbReference type="ARBA" id="ARBA00022840"/>
    </source>
</evidence>
<dbReference type="InterPro" id="IPR017871">
    <property type="entry name" value="ABC_transporter-like_CS"/>
</dbReference>
<keyword evidence="6" id="KW-1185">Reference proteome</keyword>
<dbReference type="PROSITE" id="PS00211">
    <property type="entry name" value="ABC_TRANSPORTER_1"/>
    <property type="match status" value="1"/>
</dbReference>
<dbReference type="STRING" id="555088.DealDRAFT_1313"/>
<dbReference type="Proteomes" id="UP000006443">
    <property type="component" value="Unassembled WGS sequence"/>
</dbReference>
<dbReference type="AlphaFoldDB" id="C0GFQ4"/>
<dbReference type="InterPro" id="IPR051782">
    <property type="entry name" value="ABC_Transporter_VariousFunc"/>
</dbReference>
<keyword evidence="3" id="KW-0067">ATP-binding</keyword>
<sequence>MIEISNLSKSYNNGAIKAVDELNLEVKAGEIFGFLGPNGAGKTTTIKMMVGLLKPDNGTITINGHSVTESPLAAKQSISFVPDTPEVYEKLTGIEYLNFLGDAYGVSGEIRRERINALLDLFELKGAVSDLIQTYSHGMRQKIILIGALLHEPEVFILDEPMVGLDPKSANNLKNYMREHCNKGNTVFFSTHVLEVAEKLCDRIGIIHKGKLIACGTMAELNNLSEDQESLEKIFLELTNK</sequence>
<dbReference type="eggNOG" id="COG1131">
    <property type="taxonomic scope" value="Bacteria"/>
</dbReference>
<keyword evidence="1" id="KW-0813">Transport</keyword>
<dbReference type="PANTHER" id="PTHR42939:SF1">
    <property type="entry name" value="ABC TRANSPORTER ATP-BINDING PROTEIN ALBC-RELATED"/>
    <property type="match status" value="1"/>
</dbReference>
<gene>
    <name evidence="5" type="ORF">DealDRAFT_1313</name>
</gene>
<dbReference type="InterPro" id="IPR027417">
    <property type="entry name" value="P-loop_NTPase"/>
</dbReference>
<reference evidence="5 6" key="1">
    <citation type="submission" date="2009-02" db="EMBL/GenBank/DDBJ databases">
        <title>Sequencing of the draft genome and assembly of Dethiobacter alkaliphilus AHT 1.</title>
        <authorList>
            <consortium name="US DOE Joint Genome Institute (JGI-PGF)"/>
            <person name="Lucas S."/>
            <person name="Copeland A."/>
            <person name="Lapidus A."/>
            <person name="Glavina del Rio T."/>
            <person name="Dalin E."/>
            <person name="Tice H."/>
            <person name="Bruce D."/>
            <person name="Goodwin L."/>
            <person name="Pitluck S."/>
            <person name="Larimer F."/>
            <person name="Land M.L."/>
            <person name="Hauser L."/>
            <person name="Muyzer G."/>
        </authorList>
    </citation>
    <scope>NUCLEOTIDE SEQUENCE [LARGE SCALE GENOMIC DNA]</scope>
    <source>
        <strain evidence="5 6">AHT 1</strain>
    </source>
</reference>
<name>C0GFQ4_DETAL</name>